<dbReference type="RefSeq" id="WP_015359743.1">
    <property type="nucleotide sequence ID" value="NZ_CP014672.1"/>
</dbReference>
<dbReference type="EMBL" id="CP014672">
    <property type="protein sequence ID" value="ANW99356.1"/>
    <property type="molecule type" value="Genomic_DNA"/>
</dbReference>
<dbReference type="PIRSF" id="PIRSF001390">
    <property type="entry name" value="Dipicolinate_synth_subunit_B"/>
    <property type="match status" value="1"/>
</dbReference>
<dbReference type="SUPFAM" id="SSF52507">
    <property type="entry name" value="Homo-oligomeric flavin-containing Cys decarboxylases, HFCD"/>
    <property type="match status" value="1"/>
</dbReference>
<dbReference type="InterPro" id="IPR014214">
    <property type="entry name" value="Dipicolinic_acid_synth_B"/>
</dbReference>
<sequence length="192" mass="20622">MSISGKRIGFGLTGSFCTLQSALAQMQKLVLLGADVIPVVSYAVKSTDTRFGTAEYFLEQIKMISGKECIASIADAEPIGPSKKLDLMVVLPCTGNTLAKLANGITDTPVTMACKAHLRNNRPVLLGIATNDGLGANAKNIGLLMNTKNIYFVPFRQDDPENKHNSLVCRMDLFIPAVEAALEGRQLEPVLV</sequence>
<accession>A0A1B1YF25</accession>
<protein>
    <submittedName>
        <fullName evidence="2">Dipicolinate synthase subunit B</fullName>
    </submittedName>
</protein>
<reference evidence="2 3" key="1">
    <citation type="submission" date="2016-02" db="EMBL/GenBank/DDBJ databases">
        <title>Comparison of Clostridium stercorarium subspecies using comparative genomics and transcriptomics.</title>
        <authorList>
            <person name="Schellenberg J."/>
            <person name="Thallinger G."/>
            <person name="Levin D.B."/>
            <person name="Zhang X."/>
            <person name="Alvare G."/>
            <person name="Fristensky B."/>
            <person name="Sparling R."/>
        </authorList>
    </citation>
    <scope>NUCLEOTIDE SEQUENCE [LARGE SCALE GENOMIC DNA]</scope>
    <source>
        <strain evidence="2 3">DSM 2910</strain>
    </source>
</reference>
<dbReference type="NCBIfam" id="TIGR02852">
    <property type="entry name" value="spore_dpaB"/>
    <property type="match status" value="1"/>
</dbReference>
<evidence type="ECO:0000313" key="2">
    <source>
        <dbReference type="EMBL" id="ANW99356.1"/>
    </source>
</evidence>
<gene>
    <name evidence="2" type="primary">spoVFB</name>
    <name evidence="2" type="ORF">CSTERTH_10085</name>
</gene>
<name>A0A1B1YF25_THEST</name>
<organism evidence="2 3">
    <name type="scientific">Thermoclostridium stercorarium subsp. thermolacticum DSM 2910</name>
    <dbReference type="NCBI Taxonomy" id="1121336"/>
    <lineage>
        <taxon>Bacteria</taxon>
        <taxon>Bacillati</taxon>
        <taxon>Bacillota</taxon>
        <taxon>Clostridia</taxon>
        <taxon>Eubacteriales</taxon>
        <taxon>Oscillospiraceae</taxon>
        <taxon>Thermoclostridium</taxon>
    </lineage>
</organism>
<dbReference type="Proteomes" id="UP000092971">
    <property type="component" value="Chromosome"/>
</dbReference>
<dbReference type="InterPro" id="IPR003382">
    <property type="entry name" value="Flavoprotein"/>
</dbReference>
<dbReference type="NCBIfam" id="NF006161">
    <property type="entry name" value="PRK08305.1"/>
    <property type="match status" value="1"/>
</dbReference>
<evidence type="ECO:0000259" key="1">
    <source>
        <dbReference type="Pfam" id="PF02441"/>
    </source>
</evidence>
<dbReference type="AlphaFoldDB" id="A0A1B1YF25"/>
<dbReference type="Pfam" id="PF02441">
    <property type="entry name" value="Flavoprotein"/>
    <property type="match status" value="1"/>
</dbReference>
<dbReference type="GO" id="GO:0003824">
    <property type="term" value="F:catalytic activity"/>
    <property type="evidence" value="ECO:0007669"/>
    <property type="project" value="InterPro"/>
</dbReference>
<dbReference type="OrthoDB" id="9792688at2"/>
<feature type="domain" description="Flavoprotein" evidence="1">
    <location>
        <begin position="6"/>
        <end position="167"/>
    </location>
</feature>
<dbReference type="Gene3D" id="3.40.50.1950">
    <property type="entry name" value="Flavin prenyltransferase-like"/>
    <property type="match status" value="1"/>
</dbReference>
<evidence type="ECO:0000313" key="3">
    <source>
        <dbReference type="Proteomes" id="UP000092971"/>
    </source>
</evidence>
<proteinExistence type="predicted"/>
<dbReference type="InterPro" id="IPR036551">
    <property type="entry name" value="Flavin_trans-like"/>
</dbReference>